<gene>
    <name evidence="5" type="ORF">FBGL_08345</name>
    <name evidence="4" type="ORF">FGL01_08740</name>
    <name evidence="6" type="ORF">SAMN05192550_0841</name>
</gene>
<reference evidence="5" key="2">
    <citation type="submission" date="2016-03" db="EMBL/GenBank/DDBJ databases">
        <authorList>
            <person name="Ploux O."/>
        </authorList>
    </citation>
    <scope>NUCLEOTIDE SEQUENCE</scope>
    <source>
        <strain evidence="5">NBRC 105008</strain>
    </source>
</reference>
<feature type="signal peptide" evidence="1">
    <location>
        <begin position="1"/>
        <end position="23"/>
    </location>
</feature>
<dbReference type="GO" id="GO:0019867">
    <property type="term" value="C:outer membrane"/>
    <property type="evidence" value="ECO:0007669"/>
    <property type="project" value="InterPro"/>
</dbReference>
<dbReference type="Proteomes" id="UP000093226">
    <property type="component" value="Unassembled WGS sequence"/>
</dbReference>
<feature type="domain" description="SusE outer membrane protein" evidence="2">
    <location>
        <begin position="25"/>
        <end position="131"/>
    </location>
</feature>
<organism evidence="5 7">
    <name type="scientific">Flavobacterium glycines</name>
    <dbReference type="NCBI Taxonomy" id="551990"/>
    <lineage>
        <taxon>Bacteria</taxon>
        <taxon>Pseudomonadati</taxon>
        <taxon>Bacteroidota</taxon>
        <taxon>Flavobacteriia</taxon>
        <taxon>Flavobacteriales</taxon>
        <taxon>Flavobacteriaceae</taxon>
        <taxon>Flavobacterium</taxon>
    </lineage>
</organism>
<proteinExistence type="predicted"/>
<evidence type="ECO:0000313" key="7">
    <source>
        <dbReference type="Proteomes" id="UP000093226"/>
    </source>
</evidence>
<dbReference type="GO" id="GO:2001070">
    <property type="term" value="F:starch binding"/>
    <property type="evidence" value="ECO:0007669"/>
    <property type="project" value="InterPro"/>
</dbReference>
<dbReference type="EMBL" id="LVEO01000013">
    <property type="protein sequence ID" value="OCB72634.1"/>
    <property type="molecule type" value="Genomic_DNA"/>
</dbReference>
<evidence type="ECO:0000259" key="2">
    <source>
        <dbReference type="Pfam" id="PF14292"/>
    </source>
</evidence>
<name>A0A1B9DSJ3_9FLAO</name>
<dbReference type="RefSeq" id="WP_066327475.1">
    <property type="nucleotide sequence ID" value="NZ_BJVF01000001.1"/>
</dbReference>
<sequence>MKNIYKIVIAFVSVLFLSCNADAVDNRPVLEKISGSEMTLPATGKAFVLTEANAANAADKFVWTPAEYSYDVVVNYTLMMDKKGGDFSNPQVLATTTDVTEASVLVKNLNQAAIALGAVPGTASQYDIKVKWSVAGTESIVAQNTLTISVTAYTGLVPYPYTDWYLVGDATVAGWNNNNGNQPLFRSGTNSNLYKFTGYFKAGYFKVISKLGNWAPMYGGSGGSLVYRATEADSDPASINIATAGYYTFSINVQNLTYTLVPYDASSATVHSTIGLIGSSRTGTDAGWGEDTDMTKSTFDAHKWTLTLSLFDGEAKFRANNTWDVNWGGDKAFSGYPANGTGSGNIPVVRSKYKVYFNDLDGSYLMIPNQQ</sequence>
<dbReference type="EMBL" id="BJVF01000001">
    <property type="protein sequence ID" value="GEL10135.1"/>
    <property type="molecule type" value="Genomic_DNA"/>
</dbReference>
<dbReference type="InterPro" id="IPR025970">
    <property type="entry name" value="SusE"/>
</dbReference>
<dbReference type="Gene3D" id="2.60.40.3620">
    <property type="match status" value="2"/>
</dbReference>
<dbReference type="Proteomes" id="UP000182367">
    <property type="component" value="Unassembled WGS sequence"/>
</dbReference>
<dbReference type="Proteomes" id="UP000321579">
    <property type="component" value="Unassembled WGS sequence"/>
</dbReference>
<accession>A0A1B9DSJ3</accession>
<reference evidence="4 9" key="4">
    <citation type="submission" date="2019-07" db="EMBL/GenBank/DDBJ databases">
        <title>Whole genome shotgun sequence of Flavobacterium glycines NBRC 105008.</title>
        <authorList>
            <person name="Hosoyama A."/>
            <person name="Uohara A."/>
            <person name="Ohji S."/>
            <person name="Ichikawa N."/>
        </authorList>
    </citation>
    <scope>NUCLEOTIDE SEQUENCE [LARGE SCALE GENOMIC DNA]</scope>
    <source>
        <strain evidence="4 9">NBRC 105008</strain>
    </source>
</reference>
<dbReference type="OrthoDB" id="975117at2"/>
<evidence type="ECO:0000313" key="4">
    <source>
        <dbReference type="EMBL" id="GEL10135.1"/>
    </source>
</evidence>
<evidence type="ECO:0000256" key="1">
    <source>
        <dbReference type="SAM" id="SignalP"/>
    </source>
</evidence>
<keyword evidence="8" id="KW-1185">Reference proteome</keyword>
<dbReference type="PROSITE" id="PS51257">
    <property type="entry name" value="PROKAR_LIPOPROTEIN"/>
    <property type="match status" value="1"/>
</dbReference>
<protein>
    <submittedName>
        <fullName evidence="5">Uncharacterized protein</fullName>
    </submittedName>
</protein>
<evidence type="ECO:0000313" key="8">
    <source>
        <dbReference type="Proteomes" id="UP000182367"/>
    </source>
</evidence>
<reference evidence="6 8" key="3">
    <citation type="submission" date="2016-10" db="EMBL/GenBank/DDBJ databases">
        <authorList>
            <person name="Varghese N."/>
            <person name="Submissions S."/>
        </authorList>
    </citation>
    <scope>NUCLEOTIDE SEQUENCE [LARGE SCALE GENOMIC DNA]</scope>
    <source>
        <strain evidence="6 8">Gm-149</strain>
    </source>
</reference>
<feature type="domain" description="Outer membrane protein SusF/SusE-like C-terminal" evidence="3">
    <location>
        <begin position="165"/>
        <end position="259"/>
    </location>
</feature>
<comment type="caution">
    <text evidence="5">The sequence shown here is derived from an EMBL/GenBank/DDBJ whole genome shotgun (WGS) entry which is preliminary data.</text>
</comment>
<dbReference type="Pfam" id="PF14292">
    <property type="entry name" value="SusE"/>
    <property type="match status" value="1"/>
</dbReference>
<dbReference type="InterPro" id="IPR032187">
    <property type="entry name" value="SusF/SusE-like_C"/>
</dbReference>
<keyword evidence="1" id="KW-0732">Signal</keyword>
<dbReference type="AlphaFoldDB" id="A0A1B9DSJ3"/>
<evidence type="ECO:0000313" key="5">
    <source>
        <dbReference type="EMBL" id="OCB72634.1"/>
    </source>
</evidence>
<dbReference type="Pfam" id="PF16411">
    <property type="entry name" value="SusF_SusE"/>
    <property type="match status" value="1"/>
</dbReference>
<dbReference type="EMBL" id="FNEO01000001">
    <property type="protein sequence ID" value="SDI79966.1"/>
    <property type="molecule type" value="Genomic_DNA"/>
</dbReference>
<feature type="chain" id="PRO_5044556205" evidence="1">
    <location>
        <begin position="24"/>
        <end position="371"/>
    </location>
</feature>
<evidence type="ECO:0000259" key="3">
    <source>
        <dbReference type="Pfam" id="PF16411"/>
    </source>
</evidence>
<dbReference type="STRING" id="551990.SAMN05192550_0841"/>
<reference evidence="7" key="1">
    <citation type="submission" date="2016-03" db="EMBL/GenBank/DDBJ databases">
        <title>Draft genome sequence of Paenibacillus glacialis DSM 22343.</title>
        <authorList>
            <person name="Shin S.-K."/>
            <person name="Yi H."/>
        </authorList>
    </citation>
    <scope>NUCLEOTIDE SEQUENCE [LARGE SCALE GENOMIC DNA]</scope>
    <source>
        <strain evidence="7">NBRC 105008</strain>
    </source>
</reference>
<evidence type="ECO:0000313" key="6">
    <source>
        <dbReference type="EMBL" id="SDI79966.1"/>
    </source>
</evidence>
<evidence type="ECO:0000313" key="9">
    <source>
        <dbReference type="Proteomes" id="UP000321579"/>
    </source>
</evidence>